<evidence type="ECO:0000313" key="1">
    <source>
        <dbReference type="Proteomes" id="UP000887579"/>
    </source>
</evidence>
<reference evidence="2" key="1">
    <citation type="submission" date="2022-11" db="UniProtKB">
        <authorList>
            <consortium name="WormBaseParasite"/>
        </authorList>
    </citation>
    <scope>IDENTIFICATION</scope>
</reference>
<organism evidence="1 2">
    <name type="scientific">Panagrolaimus sp. ES5</name>
    <dbReference type="NCBI Taxonomy" id="591445"/>
    <lineage>
        <taxon>Eukaryota</taxon>
        <taxon>Metazoa</taxon>
        <taxon>Ecdysozoa</taxon>
        <taxon>Nematoda</taxon>
        <taxon>Chromadorea</taxon>
        <taxon>Rhabditida</taxon>
        <taxon>Tylenchina</taxon>
        <taxon>Panagrolaimomorpha</taxon>
        <taxon>Panagrolaimoidea</taxon>
        <taxon>Panagrolaimidae</taxon>
        <taxon>Panagrolaimus</taxon>
    </lineage>
</organism>
<accession>A0AC34GLP9</accession>
<protein>
    <submittedName>
        <fullName evidence="2">Uncharacterized protein</fullName>
    </submittedName>
</protein>
<evidence type="ECO:0000313" key="2">
    <source>
        <dbReference type="WBParaSite" id="ES5_v2.g30645.t1"/>
    </source>
</evidence>
<dbReference type="Proteomes" id="UP000887579">
    <property type="component" value="Unplaced"/>
</dbReference>
<proteinExistence type="predicted"/>
<sequence>MTLTNGNGQLDQRIKNKRSRKSGKAPQKTFQSTSDAIDVAINNLSRKMNEEKDDAKCFEMFENSADNVYNWIKALLLMKELERGVVSHFVAKFPQIKENVALIHQIYLIHTKKLKSTIYDLSTKFRELVPAI</sequence>
<dbReference type="WBParaSite" id="ES5_v2.g30645.t1">
    <property type="protein sequence ID" value="ES5_v2.g30645.t1"/>
    <property type="gene ID" value="ES5_v2.g30645"/>
</dbReference>
<name>A0AC34GLP9_9BILA</name>